<keyword evidence="4" id="KW-0378">Hydrolase</keyword>
<sequence>MTTSFQKGKRVRIATRSGRTVLVSADSASIVDVARASGDRFGPEPRGVYDAWDEFVDWATGSSIDFAADGVPVVLEELGPPSPDPRQVFAIGLNYRDHADEAGLEHPDSPPAFTKWVGSFAGPVGRLELPAATVDWEAELVVVIGRRAERVTAADAWSYVAGLTVGQDYSERALQLSGPAPQFSLGKSFPGFAPQGPWLVTPDEVADPDNLTIECRINGETMQKSSTNRLIFPVPTLVERLSSVVPLMPGDVIFTGTPAGVGGARTPAVFLQAGDVVETTIDGIGSLRQTCVAR</sequence>
<dbReference type="InterPro" id="IPR011234">
    <property type="entry name" value="Fumarylacetoacetase-like_C"/>
</dbReference>
<evidence type="ECO:0000256" key="2">
    <source>
        <dbReference type="ARBA" id="ARBA00022723"/>
    </source>
</evidence>
<dbReference type="Proteomes" id="UP000377595">
    <property type="component" value="Unassembled WGS sequence"/>
</dbReference>
<dbReference type="EMBL" id="BLAF01000034">
    <property type="protein sequence ID" value="GES22813.1"/>
    <property type="molecule type" value="Genomic_DNA"/>
</dbReference>
<accession>A0A5M3XU51</accession>
<gene>
    <name evidence="4" type="ORF">Aple_057120</name>
</gene>
<evidence type="ECO:0000313" key="5">
    <source>
        <dbReference type="Proteomes" id="UP000377595"/>
    </source>
</evidence>
<dbReference type="GO" id="GO:0019752">
    <property type="term" value="P:carboxylic acid metabolic process"/>
    <property type="evidence" value="ECO:0007669"/>
    <property type="project" value="UniProtKB-ARBA"/>
</dbReference>
<name>A0A5M3XU51_9ACTN</name>
<proteinExistence type="inferred from homology"/>
<dbReference type="InterPro" id="IPR051121">
    <property type="entry name" value="FAH"/>
</dbReference>
<evidence type="ECO:0000256" key="1">
    <source>
        <dbReference type="ARBA" id="ARBA00010211"/>
    </source>
</evidence>
<evidence type="ECO:0000313" key="4">
    <source>
        <dbReference type="EMBL" id="GES22813.1"/>
    </source>
</evidence>
<feature type="domain" description="Fumarylacetoacetase-like C-terminal" evidence="3">
    <location>
        <begin position="88"/>
        <end position="290"/>
    </location>
</feature>
<keyword evidence="2" id="KW-0479">Metal-binding</keyword>
<keyword evidence="5" id="KW-1185">Reference proteome</keyword>
<reference evidence="4 5" key="1">
    <citation type="submission" date="2019-10" db="EMBL/GenBank/DDBJ databases">
        <title>Whole genome shotgun sequence of Acrocarpospora pleiomorpha NBRC 16267.</title>
        <authorList>
            <person name="Ichikawa N."/>
            <person name="Kimura A."/>
            <person name="Kitahashi Y."/>
            <person name="Komaki H."/>
            <person name="Oguchi A."/>
        </authorList>
    </citation>
    <scope>NUCLEOTIDE SEQUENCE [LARGE SCALE GENOMIC DNA]</scope>
    <source>
        <strain evidence="4 5">NBRC 16267</strain>
    </source>
</reference>
<dbReference type="Pfam" id="PF01557">
    <property type="entry name" value="FAA_hydrolase"/>
    <property type="match status" value="1"/>
</dbReference>
<dbReference type="FunFam" id="3.90.850.10:FF:000002">
    <property type="entry name" value="2-hydroxyhepta-2,4-diene-1,7-dioate isomerase"/>
    <property type="match status" value="1"/>
</dbReference>
<organism evidence="4 5">
    <name type="scientific">Acrocarpospora pleiomorpha</name>
    <dbReference type="NCBI Taxonomy" id="90975"/>
    <lineage>
        <taxon>Bacteria</taxon>
        <taxon>Bacillati</taxon>
        <taxon>Actinomycetota</taxon>
        <taxon>Actinomycetes</taxon>
        <taxon>Streptosporangiales</taxon>
        <taxon>Streptosporangiaceae</taxon>
        <taxon>Acrocarpospora</taxon>
    </lineage>
</organism>
<dbReference type="GO" id="GO:0016787">
    <property type="term" value="F:hydrolase activity"/>
    <property type="evidence" value="ECO:0007669"/>
    <property type="project" value="UniProtKB-KW"/>
</dbReference>
<dbReference type="SUPFAM" id="SSF56529">
    <property type="entry name" value="FAH"/>
    <property type="match status" value="1"/>
</dbReference>
<comment type="similarity">
    <text evidence="1">Belongs to the FAH family.</text>
</comment>
<dbReference type="PANTHER" id="PTHR42796">
    <property type="entry name" value="FUMARYLACETOACETATE HYDROLASE DOMAIN-CONTAINING PROTEIN 2A-RELATED"/>
    <property type="match status" value="1"/>
</dbReference>
<comment type="caution">
    <text evidence="4">The sequence shown here is derived from an EMBL/GenBank/DDBJ whole genome shotgun (WGS) entry which is preliminary data.</text>
</comment>
<dbReference type="GO" id="GO:0016853">
    <property type="term" value="F:isomerase activity"/>
    <property type="evidence" value="ECO:0007669"/>
    <property type="project" value="UniProtKB-ARBA"/>
</dbReference>
<dbReference type="AlphaFoldDB" id="A0A5M3XU51"/>
<dbReference type="Gene3D" id="3.90.850.10">
    <property type="entry name" value="Fumarylacetoacetase-like, C-terminal domain"/>
    <property type="match status" value="1"/>
</dbReference>
<evidence type="ECO:0000259" key="3">
    <source>
        <dbReference type="Pfam" id="PF01557"/>
    </source>
</evidence>
<dbReference type="GO" id="GO:0046872">
    <property type="term" value="F:metal ion binding"/>
    <property type="evidence" value="ECO:0007669"/>
    <property type="project" value="UniProtKB-KW"/>
</dbReference>
<dbReference type="InterPro" id="IPR036663">
    <property type="entry name" value="Fumarylacetoacetase_C_sf"/>
</dbReference>
<protein>
    <submittedName>
        <fullName evidence="4">Fumarylacetoacetate hydrolase</fullName>
    </submittedName>
</protein>
<dbReference type="PANTHER" id="PTHR42796:SF4">
    <property type="entry name" value="FUMARYLACETOACETATE HYDROLASE DOMAIN-CONTAINING PROTEIN 2A"/>
    <property type="match status" value="1"/>
</dbReference>